<dbReference type="Gramene" id="KCW72405">
    <property type="protein sequence ID" value="KCW72405"/>
    <property type="gene ID" value="EUGRSUZ_E00856"/>
</dbReference>
<gene>
    <name evidence="1" type="ORF">EUGRSUZ_E00856</name>
</gene>
<reference evidence="1" key="1">
    <citation type="submission" date="2013-07" db="EMBL/GenBank/DDBJ databases">
        <title>The genome of Eucalyptus grandis.</title>
        <authorList>
            <person name="Schmutz J."/>
            <person name="Hayes R."/>
            <person name="Myburg A."/>
            <person name="Tuskan G."/>
            <person name="Grattapaglia D."/>
            <person name="Rokhsar D.S."/>
        </authorList>
    </citation>
    <scope>NUCLEOTIDE SEQUENCE</scope>
    <source>
        <tissue evidence="1">Leaf extractions</tissue>
    </source>
</reference>
<organism evidence="1">
    <name type="scientific">Eucalyptus grandis</name>
    <name type="common">Flooded gum</name>
    <dbReference type="NCBI Taxonomy" id="71139"/>
    <lineage>
        <taxon>Eukaryota</taxon>
        <taxon>Viridiplantae</taxon>
        <taxon>Streptophyta</taxon>
        <taxon>Embryophyta</taxon>
        <taxon>Tracheophyta</taxon>
        <taxon>Spermatophyta</taxon>
        <taxon>Magnoliopsida</taxon>
        <taxon>eudicotyledons</taxon>
        <taxon>Gunneridae</taxon>
        <taxon>Pentapetalae</taxon>
        <taxon>rosids</taxon>
        <taxon>malvids</taxon>
        <taxon>Myrtales</taxon>
        <taxon>Myrtaceae</taxon>
        <taxon>Myrtoideae</taxon>
        <taxon>Eucalypteae</taxon>
        <taxon>Eucalyptus</taxon>
    </lineage>
</organism>
<accession>A0A059C3B5</accession>
<evidence type="ECO:0000313" key="1">
    <source>
        <dbReference type="EMBL" id="KCW72405.1"/>
    </source>
</evidence>
<sequence length="74" mass="8070">MATGKLLPLPFSSLNARTTRTCGSIPAKGAPEANKRWTLINLSYSLIAAVDYCMHFSISSARNRKHVLDGTFSN</sequence>
<protein>
    <submittedName>
        <fullName evidence="1">Uncharacterized protein</fullName>
    </submittedName>
</protein>
<dbReference type="InParanoid" id="A0A059C3B5"/>
<name>A0A059C3B5_EUCGR</name>
<dbReference type="AlphaFoldDB" id="A0A059C3B5"/>
<proteinExistence type="predicted"/>
<dbReference type="EMBL" id="KK198757">
    <property type="protein sequence ID" value="KCW72405.1"/>
    <property type="molecule type" value="Genomic_DNA"/>
</dbReference>